<reference evidence="1 2" key="1">
    <citation type="submission" date="2016-03" db="EMBL/GenBank/DDBJ databases">
        <title>EvidentialGene: Evidence-directed Construction of Genes on Genomes.</title>
        <authorList>
            <person name="Gilbert D.G."/>
            <person name="Choi J.-H."/>
            <person name="Mockaitis K."/>
            <person name="Colbourne J."/>
            <person name="Pfrender M."/>
        </authorList>
    </citation>
    <scope>NUCLEOTIDE SEQUENCE [LARGE SCALE GENOMIC DNA]</scope>
    <source>
        <strain evidence="1 2">Xinb3</strain>
        <tissue evidence="1">Complete organism</tissue>
    </source>
</reference>
<keyword evidence="2" id="KW-1185">Reference proteome</keyword>
<protein>
    <submittedName>
        <fullName evidence="1">Uncharacterized protein</fullName>
    </submittedName>
</protein>
<organism evidence="1 2">
    <name type="scientific">Daphnia magna</name>
    <dbReference type="NCBI Taxonomy" id="35525"/>
    <lineage>
        <taxon>Eukaryota</taxon>
        <taxon>Metazoa</taxon>
        <taxon>Ecdysozoa</taxon>
        <taxon>Arthropoda</taxon>
        <taxon>Crustacea</taxon>
        <taxon>Branchiopoda</taxon>
        <taxon>Diplostraca</taxon>
        <taxon>Cladocera</taxon>
        <taxon>Anomopoda</taxon>
        <taxon>Daphniidae</taxon>
        <taxon>Daphnia</taxon>
    </lineage>
</organism>
<gene>
    <name evidence="1" type="ORF">APZ42_001680</name>
</gene>
<dbReference type="EMBL" id="LRGB01006494">
    <property type="protein sequence ID" value="KZS01612.1"/>
    <property type="molecule type" value="Genomic_DNA"/>
</dbReference>
<sequence length="103" mass="11720">MASKEFPLSFEVPDFSLMPPKLDAWMSRRSKHRGVLKIVNAKEEALVRTQLKIMDIGPPLIDLYSKLSTVEEAAISGLRRSLQAALKQWGRAFVHVSKKRRES</sequence>
<dbReference type="Proteomes" id="UP000076858">
    <property type="component" value="Unassembled WGS sequence"/>
</dbReference>
<name>A0A164ITX1_9CRUS</name>
<proteinExistence type="predicted"/>
<evidence type="ECO:0000313" key="1">
    <source>
        <dbReference type="EMBL" id="KZS01612.1"/>
    </source>
</evidence>
<feature type="non-terminal residue" evidence="1">
    <location>
        <position position="103"/>
    </location>
</feature>
<dbReference type="OrthoDB" id="6371824at2759"/>
<accession>A0A164ITX1</accession>
<comment type="caution">
    <text evidence="1">The sequence shown here is derived from an EMBL/GenBank/DDBJ whole genome shotgun (WGS) entry which is preliminary data.</text>
</comment>
<dbReference type="AlphaFoldDB" id="A0A164ITX1"/>
<evidence type="ECO:0000313" key="2">
    <source>
        <dbReference type="Proteomes" id="UP000076858"/>
    </source>
</evidence>